<comment type="caution">
    <text evidence="2">The sequence shown here is derived from an EMBL/GenBank/DDBJ whole genome shotgun (WGS) entry which is preliminary data.</text>
</comment>
<protein>
    <submittedName>
        <fullName evidence="2">Uncharacterized protein</fullName>
    </submittedName>
</protein>
<name>X1A2T0_9ZZZZ</name>
<evidence type="ECO:0000313" key="2">
    <source>
        <dbReference type="EMBL" id="GAG54576.1"/>
    </source>
</evidence>
<organism evidence="2">
    <name type="scientific">marine sediment metagenome</name>
    <dbReference type="NCBI Taxonomy" id="412755"/>
    <lineage>
        <taxon>unclassified sequences</taxon>
        <taxon>metagenomes</taxon>
        <taxon>ecological metagenomes</taxon>
    </lineage>
</organism>
<feature type="transmembrane region" description="Helical" evidence="1">
    <location>
        <begin position="7"/>
        <end position="28"/>
    </location>
</feature>
<gene>
    <name evidence="2" type="ORF">S01H4_11334</name>
</gene>
<keyword evidence="1" id="KW-0472">Membrane</keyword>
<sequence>MVDKKTIGISSLITLGIVVLALIVPGFFDTPKYYCEAESSIMECPGDLSGGLGTRCYLNVEKNSWDYCKSGWIEITNDLIIQEEPTPEPEPTPASVGGTKWLCSPVECKRIE</sequence>
<dbReference type="AlphaFoldDB" id="X1A2T0"/>
<evidence type="ECO:0000256" key="1">
    <source>
        <dbReference type="SAM" id="Phobius"/>
    </source>
</evidence>
<accession>X1A2T0</accession>
<proteinExistence type="predicted"/>
<keyword evidence="1" id="KW-1133">Transmembrane helix</keyword>
<keyword evidence="1" id="KW-0812">Transmembrane</keyword>
<dbReference type="EMBL" id="BART01004554">
    <property type="protein sequence ID" value="GAG54576.1"/>
    <property type="molecule type" value="Genomic_DNA"/>
</dbReference>
<reference evidence="2" key="1">
    <citation type="journal article" date="2014" name="Front. Microbiol.">
        <title>High frequency of phylogenetically diverse reductive dehalogenase-homologous genes in deep subseafloor sedimentary metagenomes.</title>
        <authorList>
            <person name="Kawai M."/>
            <person name="Futagami T."/>
            <person name="Toyoda A."/>
            <person name="Takaki Y."/>
            <person name="Nishi S."/>
            <person name="Hori S."/>
            <person name="Arai W."/>
            <person name="Tsubouchi T."/>
            <person name="Morono Y."/>
            <person name="Uchiyama I."/>
            <person name="Ito T."/>
            <person name="Fujiyama A."/>
            <person name="Inagaki F."/>
            <person name="Takami H."/>
        </authorList>
    </citation>
    <scope>NUCLEOTIDE SEQUENCE</scope>
    <source>
        <strain evidence="2">Expedition CK06-06</strain>
    </source>
</reference>